<keyword evidence="1" id="KW-0732">Signal</keyword>
<protein>
    <submittedName>
        <fullName evidence="2">Uncharacterized protein</fullName>
    </submittedName>
</protein>
<sequence length="176" mass="18756">MRSRVVLAAGLTAALAGCGSAPSGAPLACPTPGILAEGADLTRYRPGPVRDLTTLEFDARLTGLSGGCNPGRGNRSIEMKIVASFTVERGAGAEGRVFELPWSVVMIDPATDRIIGQDFVEQVGFGRNETRTSFQSAPVTVTLPLGEGRRAQDYRIWATFALTPEDLALNRRRGPR</sequence>
<dbReference type="Proteomes" id="UP001523392">
    <property type="component" value="Unassembled WGS sequence"/>
</dbReference>
<evidence type="ECO:0000256" key="1">
    <source>
        <dbReference type="SAM" id="SignalP"/>
    </source>
</evidence>
<dbReference type="RefSeq" id="WP_252951314.1">
    <property type="nucleotide sequence ID" value="NZ_JAFIRR010000006.1"/>
</dbReference>
<feature type="signal peptide" evidence="1">
    <location>
        <begin position="1"/>
        <end position="21"/>
    </location>
</feature>
<gene>
    <name evidence="2" type="ORF">JYK14_00835</name>
</gene>
<reference evidence="2 3" key="1">
    <citation type="submission" date="2021-12" db="EMBL/GenBank/DDBJ databases">
        <title>Siccirubricoccus leaddurans sp. nov., a high concentration Zn2+ tolerance bacterium.</title>
        <authorList>
            <person name="Cao Y."/>
        </authorList>
    </citation>
    <scope>NUCLEOTIDE SEQUENCE [LARGE SCALE GENOMIC DNA]</scope>
    <source>
        <strain evidence="2 3">KC 17139</strain>
    </source>
</reference>
<organism evidence="2 3">
    <name type="scientific">Siccirubricoccus soli</name>
    <dbReference type="NCBI Taxonomy" id="2899147"/>
    <lineage>
        <taxon>Bacteria</taxon>
        <taxon>Pseudomonadati</taxon>
        <taxon>Pseudomonadota</taxon>
        <taxon>Alphaproteobacteria</taxon>
        <taxon>Acetobacterales</taxon>
        <taxon>Roseomonadaceae</taxon>
        <taxon>Siccirubricoccus</taxon>
    </lineage>
</organism>
<keyword evidence="3" id="KW-1185">Reference proteome</keyword>
<name>A0ABT1CYJ2_9PROT</name>
<proteinExistence type="predicted"/>
<feature type="chain" id="PRO_5047332465" evidence="1">
    <location>
        <begin position="22"/>
        <end position="176"/>
    </location>
</feature>
<evidence type="ECO:0000313" key="2">
    <source>
        <dbReference type="EMBL" id="MCO6414726.1"/>
    </source>
</evidence>
<accession>A0ABT1CYJ2</accession>
<dbReference type="EMBL" id="JAFIRR010000006">
    <property type="protein sequence ID" value="MCO6414726.1"/>
    <property type="molecule type" value="Genomic_DNA"/>
</dbReference>
<dbReference type="PROSITE" id="PS51257">
    <property type="entry name" value="PROKAR_LIPOPROTEIN"/>
    <property type="match status" value="1"/>
</dbReference>
<evidence type="ECO:0000313" key="3">
    <source>
        <dbReference type="Proteomes" id="UP001523392"/>
    </source>
</evidence>
<comment type="caution">
    <text evidence="2">The sequence shown here is derived from an EMBL/GenBank/DDBJ whole genome shotgun (WGS) entry which is preliminary data.</text>
</comment>